<evidence type="ECO:0000313" key="1">
    <source>
        <dbReference type="EMBL" id="MBX43844.1"/>
    </source>
</evidence>
<name>A0A2P2NN78_RHIMU</name>
<protein>
    <submittedName>
        <fullName evidence="1">Uncharacterized protein</fullName>
    </submittedName>
</protein>
<organism evidence="1">
    <name type="scientific">Rhizophora mucronata</name>
    <name type="common">Asiatic mangrove</name>
    <dbReference type="NCBI Taxonomy" id="61149"/>
    <lineage>
        <taxon>Eukaryota</taxon>
        <taxon>Viridiplantae</taxon>
        <taxon>Streptophyta</taxon>
        <taxon>Embryophyta</taxon>
        <taxon>Tracheophyta</taxon>
        <taxon>Spermatophyta</taxon>
        <taxon>Magnoliopsida</taxon>
        <taxon>eudicotyledons</taxon>
        <taxon>Gunneridae</taxon>
        <taxon>Pentapetalae</taxon>
        <taxon>rosids</taxon>
        <taxon>fabids</taxon>
        <taxon>Malpighiales</taxon>
        <taxon>Rhizophoraceae</taxon>
        <taxon>Rhizophora</taxon>
    </lineage>
</organism>
<reference evidence="1" key="1">
    <citation type="submission" date="2018-02" db="EMBL/GenBank/DDBJ databases">
        <title>Rhizophora mucronata_Transcriptome.</title>
        <authorList>
            <person name="Meera S.P."/>
            <person name="Sreeshan A."/>
            <person name="Augustine A."/>
        </authorList>
    </citation>
    <scope>NUCLEOTIDE SEQUENCE</scope>
    <source>
        <tissue evidence="1">Leaf</tissue>
    </source>
</reference>
<accession>A0A2P2NN78</accession>
<dbReference type="EMBL" id="GGEC01063360">
    <property type="protein sequence ID" value="MBX43844.1"/>
    <property type="molecule type" value="Transcribed_RNA"/>
</dbReference>
<proteinExistence type="predicted"/>
<sequence length="14" mass="1554">MPSSQIAFQTTKKS</sequence>